<accession>A0A813NJN7</accession>
<evidence type="ECO:0000256" key="11">
    <source>
        <dbReference type="ARBA" id="ARBA00031995"/>
    </source>
</evidence>
<evidence type="ECO:0000256" key="5">
    <source>
        <dbReference type="ARBA" id="ARBA00022692"/>
    </source>
</evidence>
<evidence type="ECO:0000256" key="15">
    <source>
        <dbReference type="SAM" id="Phobius"/>
    </source>
</evidence>
<evidence type="ECO:0000256" key="6">
    <source>
        <dbReference type="ARBA" id="ARBA00022989"/>
    </source>
</evidence>
<evidence type="ECO:0000256" key="14">
    <source>
        <dbReference type="ARBA" id="ARBA00050017"/>
    </source>
</evidence>
<organism evidence="16 17">
    <name type="scientific">Brachionus calyciflorus</name>
    <dbReference type="NCBI Taxonomy" id="104777"/>
    <lineage>
        <taxon>Eukaryota</taxon>
        <taxon>Metazoa</taxon>
        <taxon>Spiralia</taxon>
        <taxon>Gnathifera</taxon>
        <taxon>Rotifera</taxon>
        <taxon>Eurotatoria</taxon>
        <taxon>Monogononta</taxon>
        <taxon>Pseudotrocha</taxon>
        <taxon>Ploima</taxon>
        <taxon>Brachionidae</taxon>
        <taxon>Brachionus</taxon>
    </lineage>
</organism>
<dbReference type="Pfam" id="PF05038">
    <property type="entry name" value="Cytochrom_B558a"/>
    <property type="match status" value="1"/>
</dbReference>
<keyword evidence="4" id="KW-1003">Cell membrane</keyword>
<comment type="subcellular location">
    <subcellularLocation>
        <location evidence="1">Cell membrane</location>
    </subcellularLocation>
</comment>
<dbReference type="GO" id="GO:0005886">
    <property type="term" value="C:plasma membrane"/>
    <property type="evidence" value="ECO:0007669"/>
    <property type="project" value="UniProtKB-SubCell"/>
</dbReference>
<dbReference type="EMBL" id="CAJNOC010000286">
    <property type="protein sequence ID" value="CAF0739167.1"/>
    <property type="molecule type" value="Genomic_DNA"/>
</dbReference>
<evidence type="ECO:0000313" key="17">
    <source>
        <dbReference type="Proteomes" id="UP000663879"/>
    </source>
</evidence>
<evidence type="ECO:0000256" key="7">
    <source>
        <dbReference type="ARBA" id="ARBA00023136"/>
    </source>
</evidence>
<evidence type="ECO:0000256" key="9">
    <source>
        <dbReference type="ARBA" id="ARBA00030298"/>
    </source>
</evidence>
<protein>
    <recommendedName>
        <fullName evidence="3">Cytochrome b-245 light chain</fullName>
    </recommendedName>
    <alternativeName>
        <fullName evidence="11">Cytochrome b(558) alpha chain</fullName>
    </alternativeName>
    <alternativeName>
        <fullName evidence="10">Cytochrome b558 subunit alpha</fullName>
    </alternativeName>
    <alternativeName>
        <fullName evidence="13">Neutrophil cytochrome b 22 kDa polypeptide</fullName>
    </alternativeName>
    <alternativeName>
        <fullName evidence="12">Superoxide-generating NADPH oxidase light chain subunit</fullName>
    </alternativeName>
    <alternativeName>
        <fullName evidence="8">p22 phagocyte B-cytochrome</fullName>
    </alternativeName>
    <alternativeName>
        <fullName evidence="9">p22-phox</fullName>
    </alternativeName>
</protein>
<evidence type="ECO:0000313" key="16">
    <source>
        <dbReference type="EMBL" id="CAF0739167.1"/>
    </source>
</evidence>
<evidence type="ECO:0000256" key="3">
    <source>
        <dbReference type="ARBA" id="ARBA00017733"/>
    </source>
</evidence>
<dbReference type="PANTHER" id="PTHR15168:SF0">
    <property type="entry name" value="CYTOCHROME B-245 LIGHT CHAIN"/>
    <property type="match status" value="1"/>
</dbReference>
<dbReference type="GO" id="GO:0020037">
    <property type="term" value="F:heme binding"/>
    <property type="evidence" value="ECO:0007669"/>
    <property type="project" value="InterPro"/>
</dbReference>
<keyword evidence="5 15" id="KW-0812">Transmembrane</keyword>
<evidence type="ECO:0000256" key="4">
    <source>
        <dbReference type="ARBA" id="ARBA00022475"/>
    </source>
</evidence>
<evidence type="ECO:0000256" key="12">
    <source>
        <dbReference type="ARBA" id="ARBA00032067"/>
    </source>
</evidence>
<evidence type="ECO:0000256" key="10">
    <source>
        <dbReference type="ARBA" id="ARBA00031067"/>
    </source>
</evidence>
<proteinExistence type="inferred from homology"/>
<evidence type="ECO:0000256" key="8">
    <source>
        <dbReference type="ARBA" id="ARBA00030106"/>
    </source>
</evidence>
<feature type="transmembrane region" description="Helical" evidence="15">
    <location>
        <begin position="98"/>
        <end position="129"/>
    </location>
</feature>
<comment type="similarity">
    <text evidence="2">Belongs to the p22phox family.</text>
</comment>
<dbReference type="AlphaFoldDB" id="A0A813NJN7"/>
<evidence type="ECO:0000256" key="13">
    <source>
        <dbReference type="ARBA" id="ARBA00033347"/>
    </source>
</evidence>
<gene>
    <name evidence="16" type="ORF">OXX778_LOCUS3297</name>
</gene>
<evidence type="ECO:0000256" key="2">
    <source>
        <dbReference type="ARBA" id="ARBA00010590"/>
    </source>
</evidence>
<keyword evidence="17" id="KW-1185">Reference proteome</keyword>
<reference evidence="16" key="1">
    <citation type="submission" date="2021-02" db="EMBL/GenBank/DDBJ databases">
        <authorList>
            <person name="Nowell W R."/>
        </authorList>
    </citation>
    <scope>NUCLEOTIDE SEQUENCE</scope>
    <source>
        <strain evidence="16">Ploen Becks lab</strain>
    </source>
</reference>
<keyword evidence="6 15" id="KW-1133">Transmembrane helix</keyword>
<feature type="transmembrane region" description="Helical" evidence="15">
    <location>
        <begin position="33"/>
        <end position="52"/>
    </location>
</feature>
<dbReference type="PANTHER" id="PTHR15168">
    <property type="entry name" value="CYTOCHROME B-245 LIGHT CHAIN"/>
    <property type="match status" value="1"/>
</dbReference>
<comment type="caution">
    <text evidence="16">The sequence shown here is derived from an EMBL/GenBank/DDBJ whole genome shotgun (WGS) entry which is preliminary data.</text>
</comment>
<dbReference type="OrthoDB" id="2445232at2759"/>
<dbReference type="Proteomes" id="UP000663879">
    <property type="component" value="Unassembled WGS sequence"/>
</dbReference>
<keyword evidence="7 15" id="KW-0472">Membrane</keyword>
<dbReference type="InterPro" id="IPR007732">
    <property type="entry name" value="Cyt_b558_asu"/>
</dbReference>
<sequence>MSSILWSSFANEQAIRTVPILFLGGLMSIIGKYTWWPIGIYSIVIGVLVFVFEYPKSAKPYNSQNVSHNTHSRPYQHILANLYSKFGFLYTDYFPRSLFYFILSIPCLLTLSTILPGLFLLISSGLYLIGFLKKEEWYKIEKKEEIYKRINVLQAPERPPPRNFSQIESD</sequence>
<evidence type="ECO:0000256" key="1">
    <source>
        <dbReference type="ARBA" id="ARBA00004236"/>
    </source>
</evidence>
<comment type="subunit">
    <text evidence="14">Component of the phagocyte NADPH oxidase core complex/cytochrome b558 complex, composed of CYBB (heavy chain (beta)) and CYBA (light chain (alpha)). Component of the phagocyte NADPH oxidase complex composed of an obligatory core heterodimer formed by the membrane proteins CYBA and CYBB and the cytosolic regulatory subunits NCF1/p47-phox, NCF2/p67-phox, NCF4/p40-phox and the small GTPase RAC1 or RAC2. Interacts with NCF1 (via SH3 domain). Interacts with SH3PXD2A. Interacts with DUOX1, DUOX2 and TPO. Interacts with NOX4; this interaction mediates superoxide generation. Interacts with calprotectin (S100A8/9). Interacts with GBP7. Interacts with NOXO1. Forms a heterodimer with NOX3 and is essential for activity and cell membrane localization of NOX3. Interacts with NOX1.</text>
</comment>
<name>A0A813NJN7_9BILA</name>